<dbReference type="RefSeq" id="YP_009448723.1">
    <property type="nucleotide sequence ID" value="NC_036594.1"/>
</dbReference>
<evidence type="ECO:0000313" key="2">
    <source>
        <dbReference type="Proteomes" id="UP000236316"/>
    </source>
</evidence>
<keyword evidence="2" id="KW-1185">Reference proteome</keyword>
<dbReference type="GeneID" id="35382314"/>
<dbReference type="EMBL" id="LT906555">
    <property type="protein sequence ID" value="SNW62421.1"/>
    <property type="molecule type" value="Genomic_DNA"/>
</dbReference>
<protein>
    <submittedName>
        <fullName evidence="1">Uncharacterized protein</fullName>
    </submittedName>
</protein>
<sequence>MILKLINVYNNNKKMKINVWISSVCFGSQSLKYLQYTIESLLKIKKEFKIVLSIHTDNNLNSIYSMLKNGDKPYEVMIRDKKMLQIDHIRSLVVENRETLSNDDWIVFIDDDDLLLDGGLDLINDKIDGYIGYHYIPIVEDENENQSLLQNSHELDINNVYKFIEKEKEIMYKDCDFSGSAIKFGHLCNFLRSKMGSYSHQVMDIRIMAYIDELPNALKESEIKQLYKPFIFHRIKPSPSLWTLDLGIKMM</sequence>
<accession>A0A2I2L4I5</accession>
<dbReference type="Proteomes" id="UP000236316">
    <property type="component" value="Segment"/>
</dbReference>
<reference evidence="1" key="1">
    <citation type="submission" date="2017-08" db="EMBL/GenBank/DDBJ databases">
        <authorList>
            <consortium name="Urmite Genomes"/>
        </authorList>
    </citation>
    <scope>NUCLEOTIDE SEQUENCE [LARGE SCALE GENOMIC DNA]</scope>
    <source>
        <strain evidence="1">IHUMI-LCC2</strain>
    </source>
</reference>
<name>A0A2I2L4I5_9VIRU</name>
<evidence type="ECO:0000313" key="1">
    <source>
        <dbReference type="EMBL" id="SNW62421.1"/>
    </source>
</evidence>
<dbReference type="KEGG" id="vg:35382314"/>
<organism evidence="1">
    <name type="scientific">Orpheovirus IHUMI-LCC2</name>
    <dbReference type="NCBI Taxonomy" id="2023057"/>
    <lineage>
        <taxon>Viruses</taxon>
        <taxon>Varidnaviria</taxon>
        <taxon>Bamfordvirae</taxon>
        <taxon>Nucleocytoviricota</taxon>
        <taxon>Megaviricetes</taxon>
        <taxon>Pimascovirales</taxon>
        <taxon>Ocovirineae</taxon>
        <taxon>Orpheoviridae</taxon>
        <taxon>Alphaorpheovirus</taxon>
        <taxon>Alphaorpheovirus massiliense</taxon>
    </lineage>
</organism>
<gene>
    <name evidence="1" type="ORF">ORPV_517</name>
</gene>
<proteinExistence type="predicted"/>